<dbReference type="Pfam" id="PF02493">
    <property type="entry name" value="MORN"/>
    <property type="match status" value="6"/>
</dbReference>
<keyword evidence="1" id="KW-0677">Repeat</keyword>
<name>A0AAD8PDH7_BABGI</name>
<evidence type="ECO:0000313" key="4">
    <source>
        <dbReference type="Proteomes" id="UP001230268"/>
    </source>
</evidence>
<dbReference type="PANTHER" id="PTHR43215:SF14">
    <property type="entry name" value="RADIAL SPOKE HEAD 1 HOMOLOG"/>
    <property type="match status" value="1"/>
</dbReference>
<evidence type="ECO:0000313" key="3">
    <source>
        <dbReference type="EMBL" id="KAK1442337.1"/>
    </source>
</evidence>
<dbReference type="EMBL" id="JAVEPI010000004">
    <property type="protein sequence ID" value="KAK1442337.1"/>
    <property type="molecule type" value="Genomic_DNA"/>
</dbReference>
<dbReference type="SUPFAM" id="SSF82185">
    <property type="entry name" value="Histone H3 K4-specific methyltransferase SET7/9 N-terminal domain"/>
    <property type="match status" value="2"/>
</dbReference>
<proteinExistence type="predicted"/>
<dbReference type="AlphaFoldDB" id="A0AAD8PDH7"/>
<protein>
    <submittedName>
        <fullName evidence="3">Phosphatidylinositol-4-phosphate 5-kinase related protein</fullName>
    </submittedName>
</protein>
<gene>
    <name evidence="3" type="ORF">BgAZ_403670</name>
</gene>
<reference evidence="3" key="1">
    <citation type="submission" date="2023-08" db="EMBL/GenBank/DDBJ databases">
        <title>Draft sequence of the Babesia gibsoni genome.</title>
        <authorList>
            <person name="Yamagishi J.Y."/>
            <person name="Xuan X.X."/>
        </authorList>
    </citation>
    <scope>NUCLEOTIDE SEQUENCE</scope>
    <source>
        <strain evidence="3">Azabu</strain>
    </source>
</reference>
<dbReference type="PANTHER" id="PTHR43215">
    <property type="entry name" value="RADIAL SPOKE HEAD 1 HOMOLOG"/>
    <property type="match status" value="1"/>
</dbReference>
<feature type="compositionally biased region" description="Basic and acidic residues" evidence="2">
    <location>
        <begin position="33"/>
        <end position="59"/>
    </location>
</feature>
<dbReference type="InterPro" id="IPR003409">
    <property type="entry name" value="MORN"/>
</dbReference>
<organism evidence="3 4">
    <name type="scientific">Babesia gibsoni</name>
    <dbReference type="NCBI Taxonomy" id="33632"/>
    <lineage>
        <taxon>Eukaryota</taxon>
        <taxon>Sar</taxon>
        <taxon>Alveolata</taxon>
        <taxon>Apicomplexa</taxon>
        <taxon>Aconoidasida</taxon>
        <taxon>Piroplasmida</taxon>
        <taxon>Babesiidae</taxon>
        <taxon>Babesia</taxon>
    </lineage>
</organism>
<keyword evidence="4" id="KW-1185">Reference proteome</keyword>
<feature type="region of interest" description="Disordered" evidence="2">
    <location>
        <begin position="1"/>
        <end position="68"/>
    </location>
</feature>
<sequence>MGNRAVCLRFIPPRQVQKKASNDGHAGKSAQSNRKDYAGDKRKKSVEGSRKSEPSRPHDADEEGDDAEGFQFTGFKKTEKMDWNDKVLASLLGGAPTNLETAYAIEGSDGLLERGPVVLADGSVYLGQWKGLERWGQGKQFEMNGSRYVGAFANDKYDGPGEISYMNGDNFKGIFRNGMKNGKGVMVYKNGNMFDGNYKNDLREGFGVERFADGSVYMGSFKNNKREGRGEMRMNNGVLYEGTFDNDITGFGKMSWPNGESYEGEFKNGYKHRFGVTSYKSGEVLSEKGTYNMGRMHGFFECTMRNGYVMKCIYDNGKFIQDVTNSKDADKYKCPSFPDALNEA</sequence>
<dbReference type="Gene3D" id="2.20.110.10">
    <property type="entry name" value="Histone H3 K4-specific methyltransferase SET7/9 N-terminal domain"/>
    <property type="match status" value="3"/>
</dbReference>
<evidence type="ECO:0000256" key="2">
    <source>
        <dbReference type="SAM" id="MobiDB-lite"/>
    </source>
</evidence>
<dbReference type="Proteomes" id="UP001230268">
    <property type="component" value="Unassembled WGS sequence"/>
</dbReference>
<dbReference type="GO" id="GO:0005829">
    <property type="term" value="C:cytosol"/>
    <property type="evidence" value="ECO:0007669"/>
    <property type="project" value="TreeGrafter"/>
</dbReference>
<comment type="caution">
    <text evidence="3">The sequence shown here is derived from an EMBL/GenBank/DDBJ whole genome shotgun (WGS) entry which is preliminary data.</text>
</comment>
<accession>A0AAD8PDH7</accession>
<evidence type="ECO:0000256" key="1">
    <source>
        <dbReference type="ARBA" id="ARBA00022737"/>
    </source>
</evidence>
<dbReference type="SMART" id="SM00698">
    <property type="entry name" value="MORN"/>
    <property type="match status" value="6"/>
</dbReference>